<dbReference type="PANTHER" id="PTHR25465">
    <property type="entry name" value="B-BOX DOMAIN CONTAINING"/>
    <property type="match status" value="1"/>
</dbReference>
<dbReference type="InterPro" id="IPR051051">
    <property type="entry name" value="E3_ubiq-ligase_TRIM/RNF"/>
</dbReference>
<dbReference type="Gene3D" id="3.30.40.10">
    <property type="entry name" value="Zinc/RING finger domain, C3HC4 (zinc finger)"/>
    <property type="match status" value="1"/>
</dbReference>
<sequence length="423" mass="48264">MAEAFFEDRDSFSCSICLDLLKDPVTTACGHSYCMGCIEGCWDQDDLKAVYSCPECRQTFVSRPVLSRNTLLARVVDKLKNIGLQVASPAQDYAEPGVVECAYAEPGDVECDCCIGRKHKAVKSCLVCLASYCETHLQPHYQSPAFKKHNLVEASTRLQEKICSHHDKLLEVYCRTDQQCICYLCTMDKHKGHDTVSATAERTEKQKQVRGNQQKSLQRIQEREKEMQELRQAVDSLKRSAQAAVNDSEKIFTELILSIERRHSEVKDLIRAQEKAEVSQAEGLLEKLEREVAELRKRHAEMEQFSHTEDNIQFLQRFKDHSTPPVIKELPATILNQGCDFKTVQESVLNLKKQLESYCGKEAVKILTEVKAVHILQSAKPSIRVPVPRLHLPRVRQIHKYKCYDCSNFLDNSDFCENCGSYQ</sequence>
<dbReference type="PROSITE" id="PS50089">
    <property type="entry name" value="ZF_RING_2"/>
    <property type="match status" value="1"/>
</dbReference>
<accession>A0A4W5PSZ3</accession>
<name>A0A4W5PSZ3_9TELE</name>
<dbReference type="InterPro" id="IPR000315">
    <property type="entry name" value="Znf_B-box"/>
</dbReference>
<dbReference type="InterPro" id="IPR058030">
    <property type="entry name" value="TRIM8/14/16/25/29/45/65_CC"/>
</dbReference>
<evidence type="ECO:0000313" key="8">
    <source>
        <dbReference type="Ensembl" id="ENSHHUP00000065308.1"/>
    </source>
</evidence>
<dbReference type="PROSITE" id="PS50119">
    <property type="entry name" value="ZF_BBOX"/>
    <property type="match status" value="1"/>
</dbReference>
<dbReference type="InterPro" id="IPR001841">
    <property type="entry name" value="Znf_RING"/>
</dbReference>
<dbReference type="PANTHER" id="PTHR25465:SF5">
    <property type="entry name" value="E3 UBIQUITIN_ISG15 LIGASE TRIM25-RELATED"/>
    <property type="match status" value="1"/>
</dbReference>
<dbReference type="SUPFAM" id="SSF57850">
    <property type="entry name" value="RING/U-box"/>
    <property type="match status" value="1"/>
</dbReference>
<evidence type="ECO:0000259" key="6">
    <source>
        <dbReference type="PROSITE" id="PS50089"/>
    </source>
</evidence>
<keyword evidence="3" id="KW-0862">Zinc</keyword>
<dbReference type="Ensembl" id="ENSHHUT00000067522.1">
    <property type="protein sequence ID" value="ENSHHUP00000065308.1"/>
    <property type="gene ID" value="ENSHHUG00000038546.1"/>
</dbReference>
<evidence type="ECO:0000259" key="7">
    <source>
        <dbReference type="PROSITE" id="PS50119"/>
    </source>
</evidence>
<dbReference type="SUPFAM" id="SSF63491">
    <property type="entry name" value="BAG domain"/>
    <property type="match status" value="1"/>
</dbReference>
<evidence type="ECO:0000256" key="4">
    <source>
        <dbReference type="PROSITE-ProRule" id="PRU00024"/>
    </source>
</evidence>
<keyword evidence="2 4" id="KW-0863">Zinc-finger</keyword>
<dbReference type="CDD" id="cd19769">
    <property type="entry name" value="Bbox2_TRIM16-like"/>
    <property type="match status" value="1"/>
</dbReference>
<evidence type="ECO:0000256" key="3">
    <source>
        <dbReference type="ARBA" id="ARBA00022833"/>
    </source>
</evidence>
<keyword evidence="1" id="KW-0479">Metal-binding</keyword>
<evidence type="ECO:0008006" key="10">
    <source>
        <dbReference type="Google" id="ProtNLM"/>
    </source>
</evidence>
<reference evidence="8" key="3">
    <citation type="submission" date="2025-09" db="UniProtKB">
        <authorList>
            <consortium name="Ensembl"/>
        </authorList>
    </citation>
    <scope>IDENTIFICATION</scope>
</reference>
<feature type="domain" description="B box-type" evidence="7">
    <location>
        <begin position="158"/>
        <end position="198"/>
    </location>
</feature>
<reference evidence="8" key="2">
    <citation type="submission" date="2025-08" db="UniProtKB">
        <authorList>
            <consortium name="Ensembl"/>
        </authorList>
    </citation>
    <scope>IDENTIFICATION</scope>
</reference>
<dbReference type="Gene3D" id="3.30.160.60">
    <property type="entry name" value="Classic Zinc Finger"/>
    <property type="match status" value="1"/>
</dbReference>
<dbReference type="STRING" id="62062.ENSHHUP00000065308"/>
<dbReference type="Pfam" id="PF25600">
    <property type="entry name" value="TRIM_CC"/>
    <property type="match status" value="1"/>
</dbReference>
<dbReference type="Pfam" id="PF15227">
    <property type="entry name" value="zf-C3HC4_4"/>
    <property type="match status" value="1"/>
</dbReference>
<feature type="coiled-coil region" evidence="5">
    <location>
        <begin position="271"/>
        <end position="305"/>
    </location>
</feature>
<keyword evidence="5" id="KW-0175">Coiled coil</keyword>
<evidence type="ECO:0000256" key="5">
    <source>
        <dbReference type="SAM" id="Coils"/>
    </source>
</evidence>
<dbReference type="Gene3D" id="4.10.830.40">
    <property type="match status" value="1"/>
</dbReference>
<keyword evidence="9" id="KW-1185">Reference proteome</keyword>
<dbReference type="SUPFAM" id="SSF57845">
    <property type="entry name" value="B-box zinc-binding domain"/>
    <property type="match status" value="1"/>
</dbReference>
<dbReference type="AlphaFoldDB" id="A0A4W5PSZ3"/>
<evidence type="ECO:0000313" key="9">
    <source>
        <dbReference type="Proteomes" id="UP000314982"/>
    </source>
</evidence>
<feature type="coiled-coil region" evidence="5">
    <location>
        <begin position="213"/>
        <end position="247"/>
    </location>
</feature>
<evidence type="ECO:0000256" key="2">
    <source>
        <dbReference type="ARBA" id="ARBA00022771"/>
    </source>
</evidence>
<feature type="domain" description="RING-type" evidence="6">
    <location>
        <begin position="14"/>
        <end position="57"/>
    </location>
</feature>
<reference evidence="9" key="1">
    <citation type="submission" date="2018-06" db="EMBL/GenBank/DDBJ databases">
        <title>Genome assembly of Danube salmon.</title>
        <authorList>
            <person name="Macqueen D.J."/>
            <person name="Gundappa M.K."/>
        </authorList>
    </citation>
    <scope>NUCLEOTIDE SEQUENCE [LARGE SCALE GENOMIC DNA]</scope>
</reference>
<dbReference type="InterPro" id="IPR017907">
    <property type="entry name" value="Znf_RING_CS"/>
</dbReference>
<dbReference type="Pfam" id="PF00643">
    <property type="entry name" value="zf-B_box"/>
    <property type="match status" value="1"/>
</dbReference>
<proteinExistence type="predicted"/>
<dbReference type="SMART" id="SM00184">
    <property type="entry name" value="RING"/>
    <property type="match status" value="1"/>
</dbReference>
<evidence type="ECO:0000256" key="1">
    <source>
        <dbReference type="ARBA" id="ARBA00022723"/>
    </source>
</evidence>
<dbReference type="SMART" id="SM00336">
    <property type="entry name" value="BBOX"/>
    <property type="match status" value="1"/>
</dbReference>
<dbReference type="InterPro" id="IPR013083">
    <property type="entry name" value="Znf_RING/FYVE/PHD"/>
</dbReference>
<dbReference type="PROSITE" id="PS00518">
    <property type="entry name" value="ZF_RING_1"/>
    <property type="match status" value="1"/>
</dbReference>
<organism evidence="8 9">
    <name type="scientific">Hucho hucho</name>
    <name type="common">huchen</name>
    <dbReference type="NCBI Taxonomy" id="62062"/>
    <lineage>
        <taxon>Eukaryota</taxon>
        <taxon>Metazoa</taxon>
        <taxon>Chordata</taxon>
        <taxon>Craniata</taxon>
        <taxon>Vertebrata</taxon>
        <taxon>Euteleostomi</taxon>
        <taxon>Actinopterygii</taxon>
        <taxon>Neopterygii</taxon>
        <taxon>Teleostei</taxon>
        <taxon>Protacanthopterygii</taxon>
        <taxon>Salmoniformes</taxon>
        <taxon>Salmonidae</taxon>
        <taxon>Salmoninae</taxon>
        <taxon>Hucho</taxon>
    </lineage>
</organism>
<protein>
    <recommendedName>
        <fullName evidence="10">E3 ubiquitin/ISG15 ligase TRIM25-like</fullName>
    </recommendedName>
</protein>
<dbReference type="GO" id="GO:0008270">
    <property type="term" value="F:zinc ion binding"/>
    <property type="evidence" value="ECO:0007669"/>
    <property type="project" value="UniProtKB-KW"/>
</dbReference>
<dbReference type="Proteomes" id="UP000314982">
    <property type="component" value="Unassembled WGS sequence"/>
</dbReference>
<dbReference type="GeneTree" id="ENSGT01150000286899"/>